<feature type="compositionally biased region" description="Basic and acidic residues" evidence="1">
    <location>
        <begin position="60"/>
        <end position="77"/>
    </location>
</feature>
<dbReference type="EMBL" id="CP152380">
    <property type="protein sequence ID" value="XAF54110.1"/>
    <property type="molecule type" value="Genomic_DNA"/>
</dbReference>
<proteinExistence type="predicted"/>
<evidence type="ECO:0000313" key="3">
    <source>
        <dbReference type="Proteomes" id="UP001445268"/>
    </source>
</evidence>
<organism evidence="2 3">
    <name type="scientific">Marinobacter alkaliphilus</name>
    <dbReference type="NCBI Taxonomy" id="254719"/>
    <lineage>
        <taxon>Bacteria</taxon>
        <taxon>Pseudomonadati</taxon>
        <taxon>Pseudomonadota</taxon>
        <taxon>Gammaproteobacteria</taxon>
        <taxon>Pseudomonadales</taxon>
        <taxon>Marinobacteraceae</taxon>
        <taxon>Marinobacter</taxon>
    </lineage>
</organism>
<evidence type="ECO:0000256" key="1">
    <source>
        <dbReference type="SAM" id="MobiDB-lite"/>
    </source>
</evidence>
<dbReference type="RefSeq" id="WP_342631576.1">
    <property type="nucleotide sequence ID" value="NZ_CP152380.1"/>
</dbReference>
<dbReference type="Proteomes" id="UP001445268">
    <property type="component" value="Chromosome"/>
</dbReference>
<feature type="compositionally biased region" description="Acidic residues" evidence="1">
    <location>
        <begin position="78"/>
        <end position="90"/>
    </location>
</feature>
<evidence type="ECO:0000313" key="2">
    <source>
        <dbReference type="EMBL" id="XAF54110.1"/>
    </source>
</evidence>
<feature type="region of interest" description="Disordered" evidence="1">
    <location>
        <begin position="57"/>
        <end position="97"/>
    </location>
</feature>
<keyword evidence="3" id="KW-1185">Reference proteome</keyword>
<reference evidence="2 3" key="1">
    <citation type="submission" date="2024-04" db="EMBL/GenBank/DDBJ databases">
        <title>Marinobacter sp. SBY-1.</title>
        <authorList>
            <person name="Pan C."/>
        </authorList>
    </citation>
    <scope>NUCLEOTIDE SEQUENCE [LARGE SCALE GENOMIC DNA]</scope>
    <source>
        <strain evidence="2 3">SBY-1</strain>
    </source>
</reference>
<accession>A0ABZ3E4P8</accession>
<gene>
    <name evidence="2" type="ORF">AAGT77_00765</name>
</gene>
<sequence>MSREAHKQRLLGKLARGMAYTGPVFAVVMGASAFNVSASEVSAEPGYMMLAAGEAEAEGEAGKKGYGEGEAEGKAEGEAEGEGEGEGEGEAEGKAEA</sequence>
<protein>
    <submittedName>
        <fullName evidence="2">Uncharacterized protein</fullName>
    </submittedName>
</protein>
<name>A0ABZ3E4P8_9GAMM</name>